<evidence type="ECO:0000259" key="3">
    <source>
        <dbReference type="Pfam" id="PF06761"/>
    </source>
</evidence>
<dbReference type="InterPro" id="IPR010623">
    <property type="entry name" value="IcmF_C"/>
</dbReference>
<feature type="domain" description="Type VI secretion system component TssM1 helical" evidence="5">
    <location>
        <begin position="960"/>
        <end position="1055"/>
    </location>
</feature>
<feature type="domain" description="IcmF-related" evidence="3">
    <location>
        <begin position="512"/>
        <end position="811"/>
    </location>
</feature>
<dbReference type="PANTHER" id="PTHR36153">
    <property type="entry name" value="INNER MEMBRANE PROTEIN-RELATED"/>
    <property type="match status" value="1"/>
</dbReference>
<dbReference type="STRING" id="494016.SAMN04487965_2683"/>
<dbReference type="Pfam" id="PF14331">
    <property type="entry name" value="IcmF-related_N"/>
    <property type="match status" value="1"/>
</dbReference>
<dbReference type="CDD" id="cd00882">
    <property type="entry name" value="Ras_like_GTPase"/>
    <property type="match status" value="1"/>
</dbReference>
<dbReference type="Pfam" id="PF06761">
    <property type="entry name" value="IcmF-related"/>
    <property type="match status" value="1"/>
</dbReference>
<evidence type="ECO:0000259" key="5">
    <source>
        <dbReference type="Pfam" id="PF21070"/>
    </source>
</evidence>
<dbReference type="NCBIfam" id="TIGR03348">
    <property type="entry name" value="VI_IcmF"/>
    <property type="match status" value="1"/>
</dbReference>
<gene>
    <name evidence="6" type="ORF">SAMN04487965_2683</name>
</gene>
<proteinExistence type="predicted"/>
<dbReference type="InterPro" id="IPR025743">
    <property type="entry name" value="TssM1_N"/>
</dbReference>
<keyword evidence="1" id="KW-0812">Transmembrane</keyword>
<dbReference type="InterPro" id="IPR053156">
    <property type="entry name" value="T6SS_TssM-like"/>
</dbReference>
<dbReference type="InterPro" id="IPR017731">
    <property type="entry name" value="TssM1-like"/>
</dbReference>
<evidence type="ECO:0000259" key="4">
    <source>
        <dbReference type="Pfam" id="PF14331"/>
    </source>
</evidence>
<feature type="domain" description="Type VI secretion system component TssM1 N-terminal" evidence="4">
    <location>
        <begin position="205"/>
        <end position="461"/>
    </location>
</feature>
<protein>
    <submittedName>
        <fullName evidence="6">Type VI secretion system protein ImpL</fullName>
    </submittedName>
</protein>
<evidence type="ECO:0000313" key="6">
    <source>
        <dbReference type="EMBL" id="SHF78023.1"/>
    </source>
</evidence>
<accession>A0A1M5EFF2</accession>
<dbReference type="AlphaFoldDB" id="A0A1M5EFF2"/>
<dbReference type="EMBL" id="FQVA01000003">
    <property type="protein sequence ID" value="SHF78023.1"/>
    <property type="molecule type" value="Genomic_DNA"/>
</dbReference>
<dbReference type="Pfam" id="PF06744">
    <property type="entry name" value="IcmF_C"/>
    <property type="match status" value="1"/>
</dbReference>
<dbReference type="InterPro" id="IPR027417">
    <property type="entry name" value="P-loop_NTPase"/>
</dbReference>
<dbReference type="Pfam" id="PF21070">
    <property type="entry name" value="IcmF_helical"/>
    <property type="match status" value="1"/>
</dbReference>
<organism evidence="6 7">
    <name type="scientific">Microbulbifer donghaiensis</name>
    <dbReference type="NCBI Taxonomy" id="494016"/>
    <lineage>
        <taxon>Bacteria</taxon>
        <taxon>Pseudomonadati</taxon>
        <taxon>Pseudomonadota</taxon>
        <taxon>Gammaproteobacteria</taxon>
        <taxon>Cellvibrionales</taxon>
        <taxon>Microbulbiferaceae</taxon>
        <taxon>Microbulbifer</taxon>
    </lineage>
</organism>
<feature type="transmembrane region" description="Helical" evidence="1">
    <location>
        <begin position="46"/>
        <end position="65"/>
    </location>
</feature>
<keyword evidence="1" id="KW-1133">Transmembrane helix</keyword>
<evidence type="ECO:0000259" key="2">
    <source>
        <dbReference type="Pfam" id="PF06744"/>
    </source>
</evidence>
<keyword evidence="7" id="KW-1185">Reference proteome</keyword>
<evidence type="ECO:0000313" key="7">
    <source>
        <dbReference type="Proteomes" id="UP000184170"/>
    </source>
</evidence>
<dbReference type="InterPro" id="IPR009612">
    <property type="entry name" value="IcmF-rel"/>
</dbReference>
<sequence>MELCMKRLRNFFTNKWVVGCIGLLALSLLIWFGADYIKFGSDNTTLSHAVRATIIVFLFATWLVWNISQWLVERRQNQALINEIEESQQGEIDPDEERSREELDTLSSRFREAMGVLSKARFKSERGSVSLYQLPWYIIIGPPGSGKTTALVNSGLEFPLAQSHGKEALGGVGGTRNCDWWFTNDAVLIDTAGRYTTQDSHRVYDNSAWQAFLALLKRYRRRRPINGALVAISLQDLMVQTAEQRLHQAKTIRQRINELQQQLGIRFPIYLTFTKCDLVAGFSEFFDNLSQAEREQVWGVSFPAEASPATGAPLDSFDSEFQQLIERLNQRVLWRVHQERNIEKRALLQGFPARMESLRDMLADFLKQTFGPNRYDTVPMVRGVYFTSGTQEGSPIDRMMASVSADFGLERDMGQKLQGAGKSYFLHRLLKDVVFPEAELVGVNRKIEAATQWLRRGIYATSAAVFIAALFLWTGSIAQNKMYMNEVSKKIAEYEQQKQRVASTQLTSVQSLELLQPLHSAAAVYEKDKHPWLTNLGLYDDRIDAAADNLYQEQLYRIFVPALIRDIERDLNRLDSDDPALASTLKTYLMFFTPDQRNVETLEDYYRARWERQLPGEAQKQEQLAGHLQRLFAEPMPEDLRVNERVVARARQQLRRVPVPQRLYAQLQRSELGVTQIDLYGEIGGDTDELFGVAASDKRFTIPYLYTKAGYKETDFGADSTLMARLSEERWIYGGDLSGEDFSEADRKKLGEEVKRIYLSEYHQRWQRFINGFSIQRFRTTSQALDTLSKLSDPVYSPLLAIAEISADNTSLTPRPELPVDASGVRLPVSSTTRTLGNAAAGGAATALQQKFQPTIVDIRFEELHRITKSEKGRPARIQEYLSAISRIQEYLTEIDSAPDANEAAFNSAKARFAGGSGDAIKQLRIKASNAPAPFKEWLEDIADSTWALVMSKAKLHADRIWREQVYNSYSRSLAGRYPLSSDREQEVPVLEFNKFFKPGGIEQQFIDEYLKPFVDTRNWTMRSLDGQSLGLSESAVAQMRRAERIRSTFFGGGEQASYSFRIEPTKLDSSVRLFELEVGGQRVPYSHGPRTMKKLTWRGGESNRVRIIFEDLNETVHRKHYEGDWAWYRLLASSRLERGRSSTEYLVTFEEEGRKAQFRLLASAANNPFDRTLLRSYRCPETL</sequence>
<feature type="transmembrane region" description="Helical" evidence="1">
    <location>
        <begin position="458"/>
        <end position="478"/>
    </location>
</feature>
<dbReference type="SUPFAM" id="SSF52540">
    <property type="entry name" value="P-loop containing nucleoside triphosphate hydrolases"/>
    <property type="match status" value="1"/>
</dbReference>
<evidence type="ECO:0000256" key="1">
    <source>
        <dbReference type="SAM" id="Phobius"/>
    </source>
</evidence>
<name>A0A1M5EFF2_9GAMM</name>
<feature type="transmembrane region" description="Helical" evidence="1">
    <location>
        <begin position="12"/>
        <end position="34"/>
    </location>
</feature>
<dbReference type="InterPro" id="IPR048677">
    <property type="entry name" value="TssM1_hel"/>
</dbReference>
<keyword evidence="1" id="KW-0472">Membrane</keyword>
<feature type="domain" description="Type VI secretion system IcmF C-terminal" evidence="2">
    <location>
        <begin position="1061"/>
        <end position="1163"/>
    </location>
</feature>
<reference evidence="7" key="1">
    <citation type="submission" date="2016-11" db="EMBL/GenBank/DDBJ databases">
        <authorList>
            <person name="Varghese N."/>
            <person name="Submissions S."/>
        </authorList>
    </citation>
    <scope>NUCLEOTIDE SEQUENCE [LARGE SCALE GENOMIC DNA]</scope>
    <source>
        <strain evidence="7">CGMCC 1.7063</strain>
    </source>
</reference>
<dbReference type="PANTHER" id="PTHR36153:SF1">
    <property type="entry name" value="TYPE VI SECRETION SYSTEM COMPONENT TSSM1"/>
    <property type="match status" value="1"/>
</dbReference>
<dbReference type="Proteomes" id="UP000184170">
    <property type="component" value="Unassembled WGS sequence"/>
</dbReference>